<proteinExistence type="predicted"/>
<dbReference type="EMBL" id="WSRS01000081">
    <property type="protein sequence ID" value="MVX59521.1"/>
    <property type="molecule type" value="Genomic_DNA"/>
</dbReference>
<dbReference type="PIRSF" id="PIRSF031509">
    <property type="entry name" value="Cell_wall_LiaF/YvqF"/>
    <property type="match status" value="1"/>
</dbReference>
<dbReference type="AlphaFoldDB" id="A0A7X3G9A8"/>
<feature type="domain" description="Cell wall-active antibiotics response LiaF-like C-terminal" evidence="2">
    <location>
        <begin position="112"/>
        <end position="225"/>
    </location>
</feature>
<evidence type="ECO:0000259" key="3">
    <source>
        <dbReference type="Pfam" id="PF24661"/>
    </source>
</evidence>
<feature type="transmembrane region" description="Helical" evidence="1">
    <location>
        <begin position="7"/>
        <end position="23"/>
    </location>
</feature>
<dbReference type="GO" id="GO:0016020">
    <property type="term" value="C:membrane"/>
    <property type="evidence" value="ECO:0007669"/>
    <property type="project" value="InterPro"/>
</dbReference>
<feature type="transmembrane region" description="Helical" evidence="1">
    <location>
        <begin position="51"/>
        <end position="67"/>
    </location>
</feature>
<feature type="transmembrane region" description="Helical" evidence="1">
    <location>
        <begin position="73"/>
        <end position="91"/>
    </location>
</feature>
<keyword evidence="1" id="KW-0812">Transmembrane</keyword>
<evidence type="ECO:0000259" key="2">
    <source>
        <dbReference type="Pfam" id="PF09922"/>
    </source>
</evidence>
<name>A0A7X3G9A8_9STRE</name>
<dbReference type="Proteomes" id="UP000461595">
    <property type="component" value="Unassembled WGS sequence"/>
</dbReference>
<feature type="transmembrane region" description="Helical" evidence="1">
    <location>
        <begin position="29"/>
        <end position="44"/>
    </location>
</feature>
<keyword evidence="1" id="KW-0472">Membrane</keyword>
<dbReference type="OrthoDB" id="2351415at2"/>
<dbReference type="NCBIfam" id="NF040535">
    <property type="entry name" value="LiaF_C_term"/>
    <property type="match status" value="1"/>
</dbReference>
<reference evidence="4 5" key="1">
    <citation type="submission" date="2019-12" db="EMBL/GenBank/DDBJ databases">
        <title>Microbes associate with the intestines of laboratory mice.</title>
        <authorList>
            <person name="Navarre W."/>
            <person name="Wong E."/>
        </authorList>
    </citation>
    <scope>NUCLEOTIDE SEQUENCE [LARGE SCALE GENOMIC DNA]</scope>
    <source>
        <strain evidence="4 5">NM51_B2-22</strain>
    </source>
</reference>
<accession>A0A7X3G9A8</accession>
<protein>
    <submittedName>
        <fullName evidence="4">Transporter</fullName>
    </submittedName>
</protein>
<dbReference type="RefSeq" id="WP_160333290.1">
    <property type="nucleotide sequence ID" value="NZ_WSRS01000081.1"/>
</dbReference>
<dbReference type="InterPro" id="IPR056066">
    <property type="entry name" value="DUF7649"/>
</dbReference>
<dbReference type="InterPro" id="IPR047793">
    <property type="entry name" value="LiaF_C"/>
</dbReference>
<organism evidence="4 5">
    <name type="scientific">Streptococcus danieliae</name>
    <dbReference type="NCBI Taxonomy" id="747656"/>
    <lineage>
        <taxon>Bacteria</taxon>
        <taxon>Bacillati</taxon>
        <taxon>Bacillota</taxon>
        <taxon>Bacilli</taxon>
        <taxon>Lactobacillales</taxon>
        <taxon>Streptococcaceae</taxon>
        <taxon>Streptococcus</taxon>
    </lineage>
</organism>
<gene>
    <name evidence="4" type="ORF">E5983_07735</name>
</gene>
<dbReference type="InterPro" id="IPR024425">
    <property type="entry name" value="LiaF-like_C"/>
</dbReference>
<evidence type="ECO:0000313" key="4">
    <source>
        <dbReference type="EMBL" id="MVX59521.1"/>
    </source>
</evidence>
<dbReference type="Pfam" id="PF24661">
    <property type="entry name" value="DUF7649"/>
    <property type="match status" value="1"/>
</dbReference>
<evidence type="ECO:0000313" key="5">
    <source>
        <dbReference type="Proteomes" id="UP000461595"/>
    </source>
</evidence>
<feature type="domain" description="DUF7649" evidence="3">
    <location>
        <begin position="1"/>
        <end position="83"/>
    </location>
</feature>
<dbReference type="Pfam" id="PF09922">
    <property type="entry name" value="LiaF-like_C"/>
    <property type="match status" value="1"/>
</dbReference>
<keyword evidence="1" id="KW-1133">Transmembrane helix</keyword>
<comment type="caution">
    <text evidence="4">The sequence shown here is derived from an EMBL/GenBank/DDBJ whole genome shotgun (WGS) entry which is preliminary data.</text>
</comment>
<evidence type="ECO:0000256" key="1">
    <source>
        <dbReference type="SAM" id="Phobius"/>
    </source>
</evidence>
<sequence length="228" mass="26335">MRKIHFFVLIELILVTLALLTMFSDDVTRGVWFLILCLLLYHYYRVDSQSNLLVVTLFLFFFLAMSINPFGMAAIVFAIVYGFTATLPYLYREHRSYSSGIQVPGEKTRNTWIGDLSYFLGEDQSFEDLHLVRFSGNDTIYLDEVVLGQESNLVLIQKVVGDIRVYVPIDIAVDLSVNTLYGDIQFFEEHYSLRNEYLRVSSPDLEKANRSVKLVFTNLLGNVEVIRR</sequence>
<dbReference type="InterPro" id="IPR016975">
    <property type="entry name" value="Cell_wall_LiaF"/>
</dbReference>